<organism evidence="2 3">
    <name type="scientific">Giardia muris</name>
    <dbReference type="NCBI Taxonomy" id="5742"/>
    <lineage>
        <taxon>Eukaryota</taxon>
        <taxon>Metamonada</taxon>
        <taxon>Diplomonadida</taxon>
        <taxon>Hexamitidae</taxon>
        <taxon>Giardiinae</taxon>
        <taxon>Giardia</taxon>
    </lineage>
</organism>
<feature type="compositionally biased region" description="Basic and acidic residues" evidence="1">
    <location>
        <begin position="343"/>
        <end position="362"/>
    </location>
</feature>
<dbReference type="SMART" id="SM00320">
    <property type="entry name" value="WD40"/>
    <property type="match status" value="3"/>
</dbReference>
<dbReference type="Proteomes" id="UP000315496">
    <property type="component" value="Chromosome 2"/>
</dbReference>
<comment type="caution">
    <text evidence="2">The sequence shown here is derived from an EMBL/GenBank/DDBJ whole genome shotgun (WGS) entry which is preliminary data.</text>
</comment>
<feature type="region of interest" description="Disordered" evidence="1">
    <location>
        <begin position="343"/>
        <end position="381"/>
    </location>
</feature>
<dbReference type="PANTHER" id="PTHR44675:SF1">
    <property type="entry name" value="P21-ACTIVATED PROTEIN KINASE-INTERACTING PROTEIN 1"/>
    <property type="match status" value="1"/>
</dbReference>
<dbReference type="SUPFAM" id="SSF50978">
    <property type="entry name" value="WD40 repeat-like"/>
    <property type="match status" value="1"/>
</dbReference>
<dbReference type="VEuPathDB" id="GiardiaDB:GMRT_11125"/>
<evidence type="ECO:0000256" key="1">
    <source>
        <dbReference type="SAM" id="MobiDB-lite"/>
    </source>
</evidence>
<dbReference type="EMBL" id="VDLU01000002">
    <property type="protein sequence ID" value="TNJ28932.1"/>
    <property type="molecule type" value="Genomic_DNA"/>
</dbReference>
<evidence type="ECO:0000313" key="2">
    <source>
        <dbReference type="EMBL" id="TNJ28932.1"/>
    </source>
</evidence>
<dbReference type="InterPro" id="IPR001680">
    <property type="entry name" value="WD40_rpt"/>
</dbReference>
<dbReference type="Gene3D" id="2.130.10.10">
    <property type="entry name" value="YVTN repeat-like/Quinoprotein amine dehydrogenase"/>
    <property type="match status" value="1"/>
</dbReference>
<dbReference type="InterPro" id="IPR036322">
    <property type="entry name" value="WD40_repeat_dom_sf"/>
</dbReference>
<evidence type="ECO:0000313" key="3">
    <source>
        <dbReference type="Proteomes" id="UP000315496"/>
    </source>
</evidence>
<proteinExistence type="predicted"/>
<dbReference type="PANTHER" id="PTHR44675">
    <property type="entry name" value="PAK1 INTERACTING PROTEIN 1"/>
    <property type="match status" value="1"/>
</dbReference>
<dbReference type="InterPro" id="IPR015943">
    <property type="entry name" value="WD40/YVTN_repeat-like_dom_sf"/>
</dbReference>
<accession>A0A4Z1SSN9</accession>
<dbReference type="OrthoDB" id="308449at2759"/>
<dbReference type="InterPro" id="IPR051959">
    <property type="entry name" value="PAK1-Kinase_Regulator"/>
</dbReference>
<keyword evidence="3" id="KW-1185">Reference proteome</keyword>
<name>A0A4Z1SSN9_GIAMU</name>
<reference evidence="2 3" key="1">
    <citation type="submission" date="2019-05" db="EMBL/GenBank/DDBJ databases">
        <title>The compact genome of Giardia muris reveals important steps in the evolution of intestinal protozoan parasites.</title>
        <authorList>
            <person name="Xu F."/>
            <person name="Jimenez-Gonzalez A."/>
            <person name="Einarsson E."/>
            <person name="Astvaldsson A."/>
            <person name="Peirasmaki D."/>
            <person name="Eckmann L."/>
            <person name="Andersson J.O."/>
            <person name="Svard S.G."/>
            <person name="Jerlstrom-Hultqvist J."/>
        </authorList>
    </citation>
    <scope>NUCLEOTIDE SEQUENCE [LARGE SCALE GENOMIC DNA]</scope>
    <source>
        <strain evidence="2 3">Roberts-Thomson</strain>
    </source>
</reference>
<feature type="compositionally biased region" description="Acidic residues" evidence="1">
    <location>
        <begin position="363"/>
        <end position="372"/>
    </location>
</feature>
<sequence>MTVLPTIEIVIGTYSGKLYGFRLENDLTPVNTFIADDSAQVIRDLVVTSKGILISACNDGVIRLYNLRVHKYMTTLDQHQGSVRCLLLADSKTSKPSSTQSSVTYLVTGSDDKTMILWRLKDLEPMLILKRHRHGVETIALHPNGTCFTSTDKGRLIYWDLVTGNSITSVPLDEHIFYQEWRQTGNRDELILMSSTSVSITVLIEEVGVTATWKPDDIAIRLTCCCCAEWPTNNAQTLPVILVGTGGGLLYTLVLKEKRKEKEKEKAEPSYEVHVHAAFPVSNSRIKAIKKCRMNKTHHYFVVVMSDGEVLILEAIGDQDIDVCKRFYVPDRPTTLCLYPLDQEKKSKKKGDGPDEADKAGEAETDDVDEDGASFHRPKYM</sequence>
<dbReference type="AlphaFoldDB" id="A0A4Z1SSN9"/>
<dbReference type="Pfam" id="PF00400">
    <property type="entry name" value="WD40"/>
    <property type="match status" value="2"/>
</dbReference>
<protein>
    <submittedName>
        <fullName evidence="2">WD40 repeat protein</fullName>
    </submittedName>
</protein>
<gene>
    <name evidence="2" type="ORF">GMRT_11125</name>
</gene>